<dbReference type="EMBL" id="OX459939">
    <property type="protein sequence ID" value="CAI9170678.1"/>
    <property type="molecule type" value="Genomic_DNA"/>
</dbReference>
<dbReference type="Gene3D" id="2.30.30.40">
    <property type="entry name" value="SH3 Domains"/>
    <property type="match status" value="2"/>
</dbReference>
<dbReference type="Gene3D" id="1.20.1270.60">
    <property type="entry name" value="Arfaptin homology (AH) domain/BAR domain"/>
    <property type="match status" value="1"/>
</dbReference>
<dbReference type="SMART" id="SM00325">
    <property type="entry name" value="RhoGEF"/>
    <property type="match status" value="1"/>
</dbReference>
<dbReference type="InterPro" id="IPR000219">
    <property type="entry name" value="DH_dom"/>
</dbReference>
<feature type="domain" description="BAR" evidence="7">
    <location>
        <begin position="254"/>
        <end position="455"/>
    </location>
</feature>
<dbReference type="InterPro" id="IPR051492">
    <property type="entry name" value="Dynamin-Rho_GEF"/>
</dbReference>
<dbReference type="InterPro" id="IPR035823">
    <property type="entry name" value="ARHGEF37_SH3_C1"/>
</dbReference>
<dbReference type="InterPro" id="IPR004148">
    <property type="entry name" value="BAR_dom"/>
</dbReference>
<evidence type="ECO:0000313" key="9">
    <source>
        <dbReference type="Proteomes" id="UP001176941"/>
    </source>
</evidence>
<dbReference type="CDD" id="cd11799">
    <property type="entry name" value="SH3_ARHGEF37_C1"/>
    <property type="match status" value="1"/>
</dbReference>
<evidence type="ECO:0000256" key="4">
    <source>
        <dbReference type="SAM" id="MobiDB-lite"/>
    </source>
</evidence>
<gene>
    <name evidence="8" type="ORF">MRATA1EN1_LOCUS19640</name>
</gene>
<dbReference type="InterPro" id="IPR036028">
    <property type="entry name" value="SH3-like_dom_sf"/>
</dbReference>
<name>A0ABN8Z9V2_RANTA</name>
<keyword evidence="1 3" id="KW-0728">SH3 domain</keyword>
<feature type="domain" description="DH" evidence="6">
    <location>
        <begin position="30"/>
        <end position="213"/>
    </location>
</feature>
<evidence type="ECO:0000259" key="7">
    <source>
        <dbReference type="PROSITE" id="PS51021"/>
    </source>
</evidence>
<protein>
    <recommendedName>
        <fullName evidence="10">Rho guanine nucleotide exchange factor (GEF) 37</fullName>
    </recommendedName>
</protein>
<dbReference type="CDD" id="cd11941">
    <property type="entry name" value="SH3_ARHGEF37_C2"/>
    <property type="match status" value="1"/>
</dbReference>
<sequence>MTNHGDDALSSRTGAPDGDDRLSEDRSLVQQRLAVRELIDTEVSYLHVLQLCASDIRSRLQQLPQGDLDVLFSNIDDIIKVNRRLLHDLQETASREEEQVQLIGNAFLEFQEELEQVYKVYCASYEQALLLVETYRKEPELQREIQGIIEAVLPQAGPSGLSFLLVIPLQRITKYPLLLQKILENTLPDTSAYAVLQRATSALQDVVTNINEYKRRKEVASKYTKVEPLSLRERLARINTHTLSKKTTRLSQLLKQEAGLVPRTEDKEFDDLEERFHWVSLCVTELKSNMAAYLDNLEAFLRFRPQDCNLEIPGGPVVQYCYLARDLQLQAFPEFKQQLEAQVWQPLCSLAKTLVGPQNLIKKRLDKLLDFERVEEKLLEVGSVTYEEEAARHTYQALNSLLVAELPQFNQLAMRWLGQILCTFVTLQRDLAKQVLQRAEDSLAQLPHHHLSEPAFRKLVEDALGQTSHQLHSFQENFEKVLPPPTTQPLLPGAERQVQALLSKYGPGKLYQVTSNVSGAGTLDLTLPRGHIVALLQNKDTKGNSSRWLVDTGGHRGYVPAGKLEVYHVVPSEEELRGQARPHRDFQHQTPESTSALVPSVPTVTQVVAMYPFVARSSHEVSLQAGQRVTVLEAQDKKGNPEWSLVEVNGQRGYVPSSFLARAPSPAPWGWSLPS</sequence>
<reference evidence="8" key="1">
    <citation type="submission" date="2023-04" db="EMBL/GenBank/DDBJ databases">
        <authorList>
            <consortium name="ELIXIR-Norway"/>
        </authorList>
    </citation>
    <scope>NUCLEOTIDE SEQUENCE [LARGE SCALE GENOMIC DNA]</scope>
</reference>
<dbReference type="Pfam" id="PF14604">
    <property type="entry name" value="SH3_9"/>
    <property type="match status" value="1"/>
</dbReference>
<feature type="region of interest" description="Disordered" evidence="4">
    <location>
        <begin position="1"/>
        <end position="24"/>
    </location>
</feature>
<dbReference type="PROSITE" id="PS50002">
    <property type="entry name" value="SH3"/>
    <property type="match status" value="2"/>
</dbReference>
<dbReference type="InterPro" id="IPR035899">
    <property type="entry name" value="DBL_dom_sf"/>
</dbReference>
<dbReference type="InterPro" id="IPR001452">
    <property type="entry name" value="SH3_domain"/>
</dbReference>
<evidence type="ECO:0000313" key="8">
    <source>
        <dbReference type="EMBL" id="CAI9170678.1"/>
    </source>
</evidence>
<evidence type="ECO:0000259" key="6">
    <source>
        <dbReference type="PROSITE" id="PS50010"/>
    </source>
</evidence>
<dbReference type="Pfam" id="PF00621">
    <property type="entry name" value="RhoGEF"/>
    <property type="match status" value="1"/>
</dbReference>
<dbReference type="Pfam" id="PF03114">
    <property type="entry name" value="BAR"/>
    <property type="match status" value="1"/>
</dbReference>
<dbReference type="SMART" id="SM00326">
    <property type="entry name" value="SH3"/>
    <property type="match status" value="2"/>
</dbReference>
<dbReference type="CDD" id="cd07589">
    <property type="entry name" value="BAR_DNMBP"/>
    <property type="match status" value="1"/>
</dbReference>
<dbReference type="CDD" id="cd00160">
    <property type="entry name" value="RhoGEF"/>
    <property type="match status" value="1"/>
</dbReference>
<dbReference type="PROSITE" id="PS51021">
    <property type="entry name" value="BAR"/>
    <property type="match status" value="1"/>
</dbReference>
<dbReference type="Proteomes" id="UP001176941">
    <property type="component" value="Chromosome 3"/>
</dbReference>
<keyword evidence="2" id="KW-0344">Guanine-nucleotide releasing factor</keyword>
<dbReference type="SMART" id="SM00721">
    <property type="entry name" value="BAR"/>
    <property type="match status" value="1"/>
</dbReference>
<accession>A0ABN8Z9V2</accession>
<evidence type="ECO:0000256" key="2">
    <source>
        <dbReference type="ARBA" id="ARBA00022658"/>
    </source>
</evidence>
<dbReference type="Gene3D" id="1.20.900.10">
    <property type="entry name" value="Dbl homology (DH) domain"/>
    <property type="match status" value="1"/>
</dbReference>
<keyword evidence="9" id="KW-1185">Reference proteome</keyword>
<evidence type="ECO:0000256" key="1">
    <source>
        <dbReference type="ARBA" id="ARBA00022443"/>
    </source>
</evidence>
<dbReference type="PANTHER" id="PTHR22834">
    <property type="entry name" value="NUCLEAR FUSION PROTEIN FUS2"/>
    <property type="match status" value="1"/>
</dbReference>
<feature type="domain" description="SH3" evidence="5">
    <location>
        <begin position="506"/>
        <end position="569"/>
    </location>
</feature>
<evidence type="ECO:0000259" key="5">
    <source>
        <dbReference type="PROSITE" id="PS50002"/>
    </source>
</evidence>
<dbReference type="InterPro" id="IPR035636">
    <property type="entry name" value="ARHGEF37_SH3_2"/>
</dbReference>
<dbReference type="SUPFAM" id="SSF103657">
    <property type="entry name" value="BAR/IMD domain-like"/>
    <property type="match status" value="1"/>
</dbReference>
<evidence type="ECO:0000256" key="3">
    <source>
        <dbReference type="PROSITE-ProRule" id="PRU00192"/>
    </source>
</evidence>
<evidence type="ECO:0008006" key="10">
    <source>
        <dbReference type="Google" id="ProtNLM"/>
    </source>
</evidence>
<dbReference type="PANTHER" id="PTHR22834:SF9">
    <property type="entry name" value="RHO GUANINE NUCLEOTIDE EXCHANGE FACTOR 37"/>
    <property type="match status" value="1"/>
</dbReference>
<dbReference type="Pfam" id="PF07653">
    <property type="entry name" value="SH3_2"/>
    <property type="match status" value="1"/>
</dbReference>
<feature type="domain" description="SH3" evidence="5">
    <location>
        <begin position="602"/>
        <end position="665"/>
    </location>
</feature>
<dbReference type="PROSITE" id="PS50010">
    <property type="entry name" value="DH_2"/>
    <property type="match status" value="1"/>
</dbReference>
<dbReference type="SUPFAM" id="SSF48065">
    <property type="entry name" value="DBL homology domain (DH-domain)"/>
    <property type="match status" value="1"/>
</dbReference>
<dbReference type="SUPFAM" id="SSF50044">
    <property type="entry name" value="SH3-domain"/>
    <property type="match status" value="2"/>
</dbReference>
<proteinExistence type="predicted"/>
<dbReference type="InterPro" id="IPR027267">
    <property type="entry name" value="AH/BAR_dom_sf"/>
</dbReference>
<organism evidence="8 9">
    <name type="scientific">Rangifer tarandus platyrhynchus</name>
    <name type="common">Svalbard reindeer</name>
    <dbReference type="NCBI Taxonomy" id="3082113"/>
    <lineage>
        <taxon>Eukaryota</taxon>
        <taxon>Metazoa</taxon>
        <taxon>Chordata</taxon>
        <taxon>Craniata</taxon>
        <taxon>Vertebrata</taxon>
        <taxon>Euteleostomi</taxon>
        <taxon>Mammalia</taxon>
        <taxon>Eutheria</taxon>
        <taxon>Laurasiatheria</taxon>
        <taxon>Artiodactyla</taxon>
        <taxon>Ruminantia</taxon>
        <taxon>Pecora</taxon>
        <taxon>Cervidae</taxon>
        <taxon>Odocoileinae</taxon>
        <taxon>Rangifer</taxon>
    </lineage>
</organism>